<dbReference type="PROSITE" id="PS50975">
    <property type="entry name" value="ATP_GRASP"/>
    <property type="match status" value="1"/>
</dbReference>
<feature type="compositionally biased region" description="Polar residues" evidence="8">
    <location>
        <begin position="1047"/>
        <end position="1073"/>
    </location>
</feature>
<sequence length="1365" mass="153431">MLECAVNKNMSNYAELQHSSTPLQTLDESDIKVSQALLLKPAENVQSEVKQKPYRLLRIQEKRHQEKLTSHNSLRDQPAAQHVSVQEEENDLEVPDETETRSPSHNSTVSQRKVASNPEESGLEKIFKGSRTLSTADLLSSLGKVSSPGLKDASNNKFKEGSVPSDKENDLLGTDTTGSFMSARSKTMPTLGRPKINPQKMSSITEGERLTKAKEMVERAIKLKKVFTIQGGYSTIRHSLRRRGWVEKFYKIPVPQKKTPQLKKQKGSDDDDNDFDDDDVDDDDDDVDIAAQADDQPKIPPWEEDDGLYGIMSRMVRNVTPSLFWVLKRDAIDYRYLTKDQMVNHYCKAGSFTTKVGLCVNMKNVVWFDNCDHDAFFPRCYRLSHDEERDAFIDDYRLTACMNIIKVAVRQHASWNHIPEDGKNKTQSCSNPDCSTLRRGSRSDKCVCTTDAEESTFKDIKNPVLTVDTTIDEDYQPVITKLAAIKKKNKQRYVIPVQVLETAIYQCEKFLASKDHEDIDVPREVGQLTDQQWDDLIKWYYQLVQEEGTFSHIPLNLAKQCESLTRRLTVHCPQFEMDGTRNVWIVKPGAKSRGRGIMCFEKLEDMLKLVCTQVVKKDGKYVVQKYIERPLLIYNTKFDIRQWFLVTDWNPLTLWFYRDSYLRFCSQQFTLEDFDQSIHLSNNAIQKHYKNGPRSSRLPEENMWTHEEFKKYLASKKHPDVWDERIYPQMKRAIVCALLVTQDLVEYRKSSFELYGADFMLTEDFRPWLIEINSSPSMESSTSVTARLCTAVLDDTIKVVVDRKFDRNCDIGRFELAYKQPLVTVPPYIGISLCVEGQALRKPSWAVRPNKESEPGRSSELPPGNDSLFTLRTVTTRSTSNNEQLPNSGKNVLNASSLLNSPVVGSAEEGGMKKNMVRIPDVMIKSLLSQPSRVTKDVASKVNTFRSPADVDRGKASSRSGSLCHNNEAVTDQKGSSGGDEAVKQVRKQQRTSEGKSSDSANSNSAAQQARDVSSSIAAQNGCSVQPAQQYPNPPCTPGTNHRRFISKSSVSTNGAIPTVTSTDRTSQSQMTAAVSAKPPDLQVCKPSSKGGSTTSGVGWHRACQWCGRGGNLHLDSADPNCRCQKDSVLVSLHVGQVNSRAQDLIILNNQQMHVCNPWQPHIKYSRKNPASGACSTPAGIEDGEETVDFKTNVYASGGLEDTTILRPASALSINMDCSNTNVSKSRPHRMRKSISVASHPPDSILKSYMQIGRQQIESIGLADQQQQQQQHRSDSFSSNKQPCAPYKSYTSQNLNNKLYNRAPANRGMLGSMLTTRVQNFLAKKTTVSTPIIKLLPSMTYISANRCQSPLSVVAQRHLPLKQHK</sequence>
<feature type="compositionally biased region" description="Acidic residues" evidence="8">
    <location>
        <begin position="86"/>
        <end position="97"/>
    </location>
</feature>
<feature type="region of interest" description="Disordered" evidence="8">
    <location>
        <begin position="846"/>
        <end position="866"/>
    </location>
</feature>
<dbReference type="PROSITE" id="PS51221">
    <property type="entry name" value="TTL"/>
    <property type="match status" value="1"/>
</dbReference>
<dbReference type="OrthoDB" id="202825at2759"/>
<keyword evidence="6" id="KW-0206">Cytoskeleton</keyword>
<dbReference type="Gene3D" id="3.30.470.20">
    <property type="entry name" value="ATP-grasp fold, B domain"/>
    <property type="match status" value="1"/>
</dbReference>
<evidence type="ECO:0000256" key="2">
    <source>
        <dbReference type="ARBA" id="ARBA00022490"/>
    </source>
</evidence>
<evidence type="ECO:0000256" key="3">
    <source>
        <dbReference type="ARBA" id="ARBA00022598"/>
    </source>
</evidence>
<dbReference type="Proteomes" id="UP000678393">
    <property type="component" value="Unassembled WGS sequence"/>
</dbReference>
<keyword evidence="4 7" id="KW-0547">Nucleotide-binding</keyword>
<feature type="region of interest" description="Disordered" evidence="8">
    <location>
        <begin position="256"/>
        <end position="298"/>
    </location>
</feature>
<dbReference type="GO" id="GO:0070736">
    <property type="term" value="F:protein-glycine ligase activity, initiating"/>
    <property type="evidence" value="ECO:0007669"/>
    <property type="project" value="TreeGrafter"/>
</dbReference>
<protein>
    <recommendedName>
        <fullName evidence="9">ATP-grasp domain-containing protein</fullName>
    </recommendedName>
</protein>
<dbReference type="GO" id="GO:0003341">
    <property type="term" value="P:cilium movement"/>
    <property type="evidence" value="ECO:0007669"/>
    <property type="project" value="TreeGrafter"/>
</dbReference>
<evidence type="ECO:0000259" key="9">
    <source>
        <dbReference type="PROSITE" id="PS50975"/>
    </source>
</evidence>
<dbReference type="FunFam" id="3.30.470.20:FF:000032">
    <property type="entry name" value="tubulin monoglycylase TTLL3 isoform X2"/>
    <property type="match status" value="1"/>
</dbReference>
<evidence type="ECO:0000256" key="7">
    <source>
        <dbReference type="PROSITE-ProRule" id="PRU00409"/>
    </source>
</evidence>
<feature type="region of interest" description="Disordered" evidence="8">
    <location>
        <begin position="946"/>
        <end position="1091"/>
    </location>
</feature>
<evidence type="ECO:0000313" key="11">
    <source>
        <dbReference type="Proteomes" id="UP000678393"/>
    </source>
</evidence>
<proteinExistence type="predicted"/>
<comment type="subcellular location">
    <subcellularLocation>
        <location evidence="1">Cytoplasm</location>
        <location evidence="1">Cytoskeleton</location>
    </subcellularLocation>
</comment>
<dbReference type="PANTHER" id="PTHR45870:SF2">
    <property type="entry name" value="TUBULIN MONOGLYCYLASE TTLL3"/>
    <property type="match status" value="1"/>
</dbReference>
<keyword evidence="5 7" id="KW-0067">ATP-binding</keyword>
<evidence type="ECO:0000256" key="1">
    <source>
        <dbReference type="ARBA" id="ARBA00004245"/>
    </source>
</evidence>
<evidence type="ECO:0000256" key="8">
    <source>
        <dbReference type="SAM" id="MobiDB-lite"/>
    </source>
</evidence>
<accession>A0A8S3Z7F8</accession>
<feature type="region of interest" description="Disordered" evidence="8">
    <location>
        <begin position="142"/>
        <end position="199"/>
    </location>
</feature>
<reference evidence="10" key="1">
    <citation type="submission" date="2021-04" db="EMBL/GenBank/DDBJ databases">
        <authorList>
            <consortium name="Molecular Ecology Group"/>
        </authorList>
    </citation>
    <scope>NUCLEOTIDE SEQUENCE</scope>
</reference>
<dbReference type="GO" id="GO:0005524">
    <property type="term" value="F:ATP binding"/>
    <property type="evidence" value="ECO:0007669"/>
    <property type="project" value="UniProtKB-UniRule"/>
</dbReference>
<feature type="region of interest" description="Disordered" evidence="8">
    <location>
        <begin position="1262"/>
        <end position="1288"/>
    </location>
</feature>
<dbReference type="PANTHER" id="PTHR45870">
    <property type="entry name" value="TUBULIN MONOGLYCYLASE TTLL3"/>
    <property type="match status" value="1"/>
</dbReference>
<evidence type="ECO:0000256" key="5">
    <source>
        <dbReference type="ARBA" id="ARBA00022840"/>
    </source>
</evidence>
<dbReference type="GO" id="GO:0005930">
    <property type="term" value="C:axoneme"/>
    <property type="evidence" value="ECO:0007669"/>
    <property type="project" value="TreeGrafter"/>
</dbReference>
<dbReference type="GO" id="GO:0060271">
    <property type="term" value="P:cilium assembly"/>
    <property type="evidence" value="ECO:0007669"/>
    <property type="project" value="TreeGrafter"/>
</dbReference>
<feature type="compositionally biased region" description="Acidic residues" evidence="8">
    <location>
        <begin position="269"/>
        <end position="288"/>
    </location>
</feature>
<dbReference type="EMBL" id="CAJHNH020001940">
    <property type="protein sequence ID" value="CAG5125049.1"/>
    <property type="molecule type" value="Genomic_DNA"/>
</dbReference>
<gene>
    <name evidence="10" type="ORF">CUNI_LOCUS10607</name>
</gene>
<dbReference type="InterPro" id="IPR011761">
    <property type="entry name" value="ATP-grasp"/>
</dbReference>
<evidence type="ECO:0000313" key="10">
    <source>
        <dbReference type="EMBL" id="CAG5125049.1"/>
    </source>
</evidence>
<evidence type="ECO:0000256" key="6">
    <source>
        <dbReference type="ARBA" id="ARBA00023212"/>
    </source>
</evidence>
<feature type="compositionally biased region" description="Basic and acidic residues" evidence="8">
    <location>
        <begin position="157"/>
        <end position="170"/>
    </location>
</feature>
<feature type="compositionally biased region" description="Polar residues" evidence="8">
    <location>
        <begin position="101"/>
        <end position="114"/>
    </location>
</feature>
<comment type="caution">
    <text evidence="10">The sequence shown here is derived from an EMBL/GenBank/DDBJ whole genome shotgun (WGS) entry which is preliminary data.</text>
</comment>
<dbReference type="GO" id="GO:0015630">
    <property type="term" value="C:microtubule cytoskeleton"/>
    <property type="evidence" value="ECO:0007669"/>
    <property type="project" value="TreeGrafter"/>
</dbReference>
<organism evidence="10 11">
    <name type="scientific">Candidula unifasciata</name>
    <dbReference type="NCBI Taxonomy" id="100452"/>
    <lineage>
        <taxon>Eukaryota</taxon>
        <taxon>Metazoa</taxon>
        <taxon>Spiralia</taxon>
        <taxon>Lophotrochozoa</taxon>
        <taxon>Mollusca</taxon>
        <taxon>Gastropoda</taxon>
        <taxon>Heterobranchia</taxon>
        <taxon>Euthyneura</taxon>
        <taxon>Panpulmonata</taxon>
        <taxon>Eupulmonata</taxon>
        <taxon>Stylommatophora</taxon>
        <taxon>Helicina</taxon>
        <taxon>Helicoidea</taxon>
        <taxon>Geomitridae</taxon>
        <taxon>Candidula</taxon>
    </lineage>
</organism>
<keyword evidence="3" id="KW-0436">Ligase</keyword>
<feature type="compositionally biased region" description="Polar residues" evidence="8">
    <location>
        <begin position="957"/>
        <end position="975"/>
    </location>
</feature>
<feature type="region of interest" description="Disordered" evidence="8">
    <location>
        <begin position="64"/>
        <end position="128"/>
    </location>
</feature>
<evidence type="ECO:0000256" key="4">
    <source>
        <dbReference type="ARBA" id="ARBA00022741"/>
    </source>
</evidence>
<dbReference type="SUPFAM" id="SSF56059">
    <property type="entry name" value="Glutathione synthetase ATP-binding domain-like"/>
    <property type="match status" value="1"/>
</dbReference>
<name>A0A8S3Z7F8_9EUPU</name>
<keyword evidence="11" id="KW-1185">Reference proteome</keyword>
<feature type="compositionally biased region" description="Polar residues" evidence="8">
    <location>
        <begin position="1011"/>
        <end position="1031"/>
    </location>
</feature>
<keyword evidence="2" id="KW-0963">Cytoplasm</keyword>
<feature type="compositionally biased region" description="Polar residues" evidence="8">
    <location>
        <begin position="174"/>
        <end position="188"/>
    </location>
</feature>
<dbReference type="InterPro" id="IPR051437">
    <property type="entry name" value="TTLL_monoglycylase"/>
</dbReference>
<feature type="compositionally biased region" description="Low complexity" evidence="8">
    <location>
        <begin position="998"/>
        <end position="1010"/>
    </location>
</feature>
<dbReference type="InterPro" id="IPR004344">
    <property type="entry name" value="TTL/TTLL_fam"/>
</dbReference>
<dbReference type="Pfam" id="PF03133">
    <property type="entry name" value="TTL"/>
    <property type="match status" value="1"/>
</dbReference>
<feature type="domain" description="ATP-grasp" evidence="9">
    <location>
        <begin position="757"/>
        <end position="801"/>
    </location>
</feature>
<dbReference type="GO" id="GO:0046872">
    <property type="term" value="F:metal ion binding"/>
    <property type="evidence" value="ECO:0007669"/>
    <property type="project" value="InterPro"/>
</dbReference>